<name>A0A423WZJ7_9PEZI</name>
<evidence type="ECO:0000256" key="9">
    <source>
        <dbReference type="RuleBase" id="RU364151"/>
    </source>
</evidence>
<dbReference type="EMBL" id="LKEA01000005">
    <property type="protein sequence ID" value="ROW08938.1"/>
    <property type="molecule type" value="Genomic_DNA"/>
</dbReference>
<dbReference type="GO" id="GO:0006357">
    <property type="term" value="P:regulation of transcription by RNA polymerase II"/>
    <property type="evidence" value="ECO:0007669"/>
    <property type="project" value="InterPro"/>
</dbReference>
<comment type="subcellular location">
    <subcellularLocation>
        <location evidence="1 9">Nucleus</location>
    </subcellularLocation>
</comment>
<evidence type="ECO:0000256" key="1">
    <source>
        <dbReference type="ARBA" id="ARBA00004123"/>
    </source>
</evidence>
<keyword evidence="12" id="KW-1185">Reference proteome</keyword>
<evidence type="ECO:0000313" key="12">
    <source>
        <dbReference type="Proteomes" id="UP000283895"/>
    </source>
</evidence>
<dbReference type="Proteomes" id="UP000283895">
    <property type="component" value="Unassembled WGS sequence"/>
</dbReference>
<evidence type="ECO:0000256" key="8">
    <source>
        <dbReference type="ARBA" id="ARBA00032018"/>
    </source>
</evidence>
<feature type="compositionally biased region" description="Polar residues" evidence="10">
    <location>
        <begin position="1"/>
        <end position="13"/>
    </location>
</feature>
<feature type="compositionally biased region" description="Basic and acidic residues" evidence="10">
    <location>
        <begin position="75"/>
        <end position="93"/>
    </location>
</feature>
<feature type="compositionally biased region" description="Polar residues" evidence="10">
    <location>
        <begin position="39"/>
        <end position="49"/>
    </location>
</feature>
<keyword evidence="4 9" id="KW-0805">Transcription regulation</keyword>
<dbReference type="AlphaFoldDB" id="A0A423WZJ7"/>
<keyword evidence="6 9" id="KW-0804">Transcription</keyword>
<feature type="region of interest" description="Disordered" evidence="10">
    <location>
        <begin position="237"/>
        <end position="261"/>
    </location>
</feature>
<evidence type="ECO:0000256" key="2">
    <source>
        <dbReference type="ARBA" id="ARBA00009259"/>
    </source>
</evidence>
<dbReference type="GO" id="GO:0003712">
    <property type="term" value="F:transcription coregulator activity"/>
    <property type="evidence" value="ECO:0007669"/>
    <property type="project" value="InterPro"/>
</dbReference>
<dbReference type="GO" id="GO:0016592">
    <property type="term" value="C:mediator complex"/>
    <property type="evidence" value="ECO:0007669"/>
    <property type="project" value="InterPro"/>
</dbReference>
<keyword evidence="7 9" id="KW-0539">Nucleus</keyword>
<comment type="function">
    <text evidence="9">Component of the Mediator complex, a coactivator involved in the regulated transcription of nearly all RNA polymerase II-dependent genes. Mediator functions as a bridge to convey information from gene-specific regulatory proteins to the basal RNA polymerase II transcription machinery. Mediator is recruited to promoters by direct interactions with regulatory proteins and serves as a scaffold for the assembly of a functional preinitiation complex with RNA polymerase II and the general transcription factors.</text>
</comment>
<comment type="similarity">
    <text evidence="2 9">Belongs to the Mediator complex subunit 19 family.</text>
</comment>
<evidence type="ECO:0000256" key="3">
    <source>
        <dbReference type="ARBA" id="ARBA00019615"/>
    </source>
</evidence>
<comment type="subunit">
    <text evidence="9">Component of the Mediator complex.</text>
</comment>
<gene>
    <name evidence="9" type="primary">MED19</name>
    <name evidence="11" type="ORF">VMCG_02945</name>
</gene>
<keyword evidence="5 9" id="KW-0010">Activator</keyword>
<sequence length="349" mass="37852">MSFHPQTPQSPSHFSPSTTDPTTNSTMTSFTTNLPTPAHSINGTSLTLDSTHDVTMGDESPHKRKRAQEDVGEGEQGHDQKRLHVDDGLPSIKDMHEDVGEKYLLLQKSWQPAQPVLSDDLFEMYDLTGIAGEVARVLPDGSKNALRKTYKGQIKKLGLMGHFDAVKKEPNDPNGFFSLLTVPDQEWHVHFVQGKDMEDGIRPEVKNMLTRATGMARGTIPKNKWDTSVLADFAGGPKGSSGKATATAPGTPLNPALGGIPRTKAQGVLAQEATRPRRANKKRSYGDSSFEGYEGYLDDETGADTGYSTGEGEGAKRRKKVLRALAFVHIAQSRVGTPRQAYGPGMVGV</sequence>
<dbReference type="OrthoDB" id="2160599at2759"/>
<dbReference type="InterPro" id="IPR013942">
    <property type="entry name" value="Mediator_Med19_fun"/>
</dbReference>
<dbReference type="STRING" id="356882.A0A423WZJ7"/>
<feature type="region of interest" description="Disordered" evidence="10">
    <location>
        <begin position="268"/>
        <end position="287"/>
    </location>
</feature>
<evidence type="ECO:0000256" key="10">
    <source>
        <dbReference type="SAM" id="MobiDB-lite"/>
    </source>
</evidence>
<proteinExistence type="inferred from homology"/>
<organism evidence="11 12">
    <name type="scientific">Cytospora schulzeri</name>
    <dbReference type="NCBI Taxonomy" id="448051"/>
    <lineage>
        <taxon>Eukaryota</taxon>
        <taxon>Fungi</taxon>
        <taxon>Dikarya</taxon>
        <taxon>Ascomycota</taxon>
        <taxon>Pezizomycotina</taxon>
        <taxon>Sordariomycetes</taxon>
        <taxon>Sordariomycetidae</taxon>
        <taxon>Diaporthales</taxon>
        <taxon>Cytosporaceae</taxon>
        <taxon>Cytospora</taxon>
    </lineage>
</organism>
<evidence type="ECO:0000256" key="6">
    <source>
        <dbReference type="ARBA" id="ARBA00023163"/>
    </source>
</evidence>
<dbReference type="Pfam" id="PF08633">
    <property type="entry name" value="Rox3"/>
    <property type="match status" value="1"/>
</dbReference>
<evidence type="ECO:0000313" key="11">
    <source>
        <dbReference type="EMBL" id="ROW08938.1"/>
    </source>
</evidence>
<reference evidence="11 12" key="1">
    <citation type="submission" date="2015-09" db="EMBL/GenBank/DDBJ databases">
        <title>Host preference determinants of Valsa canker pathogens revealed by comparative genomics.</title>
        <authorList>
            <person name="Yin Z."/>
            <person name="Huang L."/>
        </authorList>
    </citation>
    <scope>NUCLEOTIDE SEQUENCE [LARGE SCALE GENOMIC DNA]</scope>
    <source>
        <strain evidence="11 12">03-1</strain>
    </source>
</reference>
<comment type="caution">
    <text evidence="11">The sequence shown here is derived from an EMBL/GenBank/DDBJ whole genome shotgun (WGS) entry which is preliminary data.</text>
</comment>
<evidence type="ECO:0000256" key="7">
    <source>
        <dbReference type="ARBA" id="ARBA00023242"/>
    </source>
</evidence>
<feature type="compositionally biased region" description="Low complexity" evidence="10">
    <location>
        <begin position="14"/>
        <end position="33"/>
    </location>
</feature>
<evidence type="ECO:0000256" key="4">
    <source>
        <dbReference type="ARBA" id="ARBA00023015"/>
    </source>
</evidence>
<accession>A0A423WZJ7</accession>
<feature type="region of interest" description="Disordered" evidence="10">
    <location>
        <begin position="1"/>
        <end position="93"/>
    </location>
</feature>
<protein>
    <recommendedName>
        <fullName evidence="3 9">Mediator of RNA polymerase II transcription subunit 19</fullName>
    </recommendedName>
    <alternativeName>
        <fullName evidence="8 9">Mediator complex subunit 19</fullName>
    </alternativeName>
</protein>
<evidence type="ECO:0000256" key="5">
    <source>
        <dbReference type="ARBA" id="ARBA00023159"/>
    </source>
</evidence>